<comment type="caution">
    <text evidence="2">The sequence shown here is derived from an EMBL/GenBank/DDBJ whole genome shotgun (WGS) entry which is preliminary data.</text>
</comment>
<evidence type="ECO:0000313" key="2">
    <source>
        <dbReference type="EMBL" id="KAK9715063.1"/>
    </source>
</evidence>
<evidence type="ECO:0000313" key="3">
    <source>
        <dbReference type="Proteomes" id="UP001443914"/>
    </source>
</evidence>
<dbReference type="Pfam" id="PF08268">
    <property type="entry name" value="FBA_3"/>
    <property type="match status" value="1"/>
</dbReference>
<dbReference type="PANTHER" id="PTHR31672">
    <property type="entry name" value="BNACNNG10540D PROTEIN"/>
    <property type="match status" value="1"/>
</dbReference>
<dbReference type="InterPro" id="IPR013187">
    <property type="entry name" value="F-box-assoc_dom_typ3"/>
</dbReference>
<dbReference type="CDD" id="cd22157">
    <property type="entry name" value="F-box_AtFBW1-like"/>
    <property type="match status" value="1"/>
</dbReference>
<feature type="domain" description="F-box" evidence="1">
    <location>
        <begin position="10"/>
        <end position="55"/>
    </location>
</feature>
<sequence>MANNNNISNNNGGNYFPEELICDILSRLPVKSLLRFKSVSKTWRDLIQTRQFVKLHLKKSQEANSGGIISLFSDTSRCNLNFHHSENPLAVELHSPTFLDYYKSRWNELGPPNLVGSCNGLLCFALPRDVYVLYNPSTRVFKTLPKVSRRRFYGFRVYSLFAYDNVNDDYKVFELFQYNVSYRSDNVVGVESLIFSMKANSWKTIDTDVPFHKNNFVVANNCLRWVDREATVVRSFNLVTERYDEDICEIPTVISSTKGGIARMRGDFDILVAEICDITELVLWTTYCWTVFPVAACLKNRDSNPITKGEESNLVLRGSDPEDGQVSGVRIPGFSEKGGSITAKPWVESLVSLD</sequence>
<dbReference type="Pfam" id="PF00646">
    <property type="entry name" value="F-box"/>
    <property type="match status" value="1"/>
</dbReference>
<dbReference type="InterPro" id="IPR017451">
    <property type="entry name" value="F-box-assoc_interact_dom"/>
</dbReference>
<dbReference type="PANTHER" id="PTHR31672:SF13">
    <property type="entry name" value="F-BOX PROTEIN CPR30-LIKE"/>
    <property type="match status" value="1"/>
</dbReference>
<dbReference type="AlphaFoldDB" id="A0AAW1KBL5"/>
<organism evidence="2 3">
    <name type="scientific">Saponaria officinalis</name>
    <name type="common">Common soapwort</name>
    <name type="synonym">Lychnis saponaria</name>
    <dbReference type="NCBI Taxonomy" id="3572"/>
    <lineage>
        <taxon>Eukaryota</taxon>
        <taxon>Viridiplantae</taxon>
        <taxon>Streptophyta</taxon>
        <taxon>Embryophyta</taxon>
        <taxon>Tracheophyta</taxon>
        <taxon>Spermatophyta</taxon>
        <taxon>Magnoliopsida</taxon>
        <taxon>eudicotyledons</taxon>
        <taxon>Gunneridae</taxon>
        <taxon>Pentapetalae</taxon>
        <taxon>Caryophyllales</taxon>
        <taxon>Caryophyllaceae</taxon>
        <taxon>Caryophylleae</taxon>
        <taxon>Saponaria</taxon>
    </lineage>
</organism>
<protein>
    <recommendedName>
        <fullName evidence="1">F-box domain-containing protein</fullName>
    </recommendedName>
</protein>
<proteinExistence type="predicted"/>
<dbReference type="Gene3D" id="1.20.1280.50">
    <property type="match status" value="1"/>
</dbReference>
<evidence type="ECO:0000259" key="1">
    <source>
        <dbReference type="PROSITE" id="PS50181"/>
    </source>
</evidence>
<accession>A0AAW1KBL5</accession>
<dbReference type="InterPro" id="IPR001810">
    <property type="entry name" value="F-box_dom"/>
</dbReference>
<reference evidence="2" key="1">
    <citation type="submission" date="2024-03" db="EMBL/GenBank/DDBJ databases">
        <title>WGS assembly of Saponaria officinalis var. Norfolk2.</title>
        <authorList>
            <person name="Jenkins J."/>
            <person name="Shu S."/>
            <person name="Grimwood J."/>
            <person name="Barry K."/>
            <person name="Goodstein D."/>
            <person name="Schmutz J."/>
            <person name="Leebens-Mack J."/>
            <person name="Osbourn A."/>
        </authorList>
    </citation>
    <scope>NUCLEOTIDE SEQUENCE [LARGE SCALE GENOMIC DNA]</scope>
    <source>
        <strain evidence="2">JIC</strain>
    </source>
</reference>
<name>A0AAW1KBL5_SAPOF</name>
<dbReference type="SUPFAM" id="SSF81383">
    <property type="entry name" value="F-box domain"/>
    <property type="match status" value="1"/>
</dbReference>
<keyword evidence="3" id="KW-1185">Reference proteome</keyword>
<gene>
    <name evidence="2" type="ORF">RND81_06G140700</name>
</gene>
<dbReference type="InterPro" id="IPR036047">
    <property type="entry name" value="F-box-like_dom_sf"/>
</dbReference>
<dbReference type="EMBL" id="JBDFQZ010000006">
    <property type="protein sequence ID" value="KAK9715063.1"/>
    <property type="molecule type" value="Genomic_DNA"/>
</dbReference>
<dbReference type="SMART" id="SM00256">
    <property type="entry name" value="FBOX"/>
    <property type="match status" value="1"/>
</dbReference>
<dbReference type="InterPro" id="IPR050796">
    <property type="entry name" value="SCF_F-box_component"/>
</dbReference>
<dbReference type="NCBIfam" id="TIGR01640">
    <property type="entry name" value="F_box_assoc_1"/>
    <property type="match status" value="1"/>
</dbReference>
<dbReference type="PROSITE" id="PS50181">
    <property type="entry name" value="FBOX"/>
    <property type="match status" value="1"/>
</dbReference>
<dbReference type="Proteomes" id="UP001443914">
    <property type="component" value="Unassembled WGS sequence"/>
</dbReference>